<dbReference type="SUPFAM" id="SSF81606">
    <property type="entry name" value="PP2C-like"/>
    <property type="match status" value="1"/>
</dbReference>
<dbReference type="AlphaFoldDB" id="A0A7W3Y0K6"/>
<protein>
    <submittedName>
        <fullName evidence="2">SpoIIE family protein phosphatase</fullName>
    </submittedName>
</protein>
<comment type="caution">
    <text evidence="2">The sequence shown here is derived from an EMBL/GenBank/DDBJ whole genome shotgun (WGS) entry which is preliminary data.</text>
</comment>
<dbReference type="InterPro" id="IPR003594">
    <property type="entry name" value="HATPase_dom"/>
</dbReference>
<evidence type="ECO:0000313" key="2">
    <source>
        <dbReference type="EMBL" id="MBB0243759.1"/>
    </source>
</evidence>
<dbReference type="RefSeq" id="WP_182605388.1">
    <property type="nucleotide sequence ID" value="NZ_VKHT01000118.1"/>
</dbReference>
<dbReference type="Proteomes" id="UP000538929">
    <property type="component" value="Unassembled WGS sequence"/>
</dbReference>
<dbReference type="InterPro" id="IPR039248">
    <property type="entry name" value="Ptase_RsbX"/>
</dbReference>
<dbReference type="PANTHER" id="PTHR35801:SF1">
    <property type="entry name" value="PHOSPHOSERINE PHOSPHATASE RSBX"/>
    <property type="match status" value="1"/>
</dbReference>
<accession>A0A7W3Y0K6</accession>
<dbReference type="Gene3D" id="3.30.565.10">
    <property type="entry name" value="Histidine kinase-like ATPase, C-terminal domain"/>
    <property type="match status" value="1"/>
</dbReference>
<dbReference type="Gene3D" id="3.60.40.10">
    <property type="entry name" value="PPM-type phosphatase domain"/>
    <property type="match status" value="1"/>
</dbReference>
<keyword evidence="3" id="KW-1185">Reference proteome</keyword>
<evidence type="ECO:0000313" key="3">
    <source>
        <dbReference type="Proteomes" id="UP000538929"/>
    </source>
</evidence>
<dbReference type="InterPro" id="IPR036457">
    <property type="entry name" value="PPM-type-like_dom_sf"/>
</dbReference>
<organism evidence="2 3">
    <name type="scientific">Streptomyces alkaliphilus</name>
    <dbReference type="NCBI Taxonomy" id="1472722"/>
    <lineage>
        <taxon>Bacteria</taxon>
        <taxon>Bacillati</taxon>
        <taxon>Actinomycetota</taxon>
        <taxon>Actinomycetes</taxon>
        <taxon>Kitasatosporales</taxon>
        <taxon>Streptomycetaceae</taxon>
        <taxon>Streptomyces</taxon>
    </lineage>
</organism>
<dbReference type="InterPro" id="IPR001932">
    <property type="entry name" value="PPM-type_phosphatase-like_dom"/>
</dbReference>
<dbReference type="SUPFAM" id="SSF55874">
    <property type="entry name" value="ATPase domain of HSP90 chaperone/DNA topoisomerase II/histidine kinase"/>
    <property type="match status" value="1"/>
</dbReference>
<dbReference type="EMBL" id="VKHT01000118">
    <property type="protein sequence ID" value="MBB0243759.1"/>
    <property type="molecule type" value="Genomic_DNA"/>
</dbReference>
<name>A0A7W3Y0K6_9ACTN</name>
<dbReference type="PANTHER" id="PTHR35801">
    <property type="entry name" value="PHOSPHOSERINE PHOSPHATASE RSBX"/>
    <property type="match status" value="1"/>
</dbReference>
<dbReference type="Pfam" id="PF13581">
    <property type="entry name" value="HATPase_c_2"/>
    <property type="match status" value="1"/>
</dbReference>
<proteinExistence type="predicted"/>
<dbReference type="InterPro" id="IPR036890">
    <property type="entry name" value="HATPase_C_sf"/>
</dbReference>
<evidence type="ECO:0000259" key="1">
    <source>
        <dbReference type="SMART" id="SM00331"/>
    </source>
</evidence>
<sequence length="335" mass="35095">MPQPLTEQIRIDHESSVQHAGSVARSIASSLGWTDSLAERAAVIAGELAGNLTKHASGGVIYLQPLPPGDTMEIISVDRGPGMADLALCMTDGYSTTGTLGGGLGAIRRISDEFTVRTERGTGTVAAARLSAPGSPVADPGLGAVCLPVEGERLGGDAWRIDETDGVRTLVLVDALGHGETAAEVARAAVRVHRRDPARPLPEILIALNKGLRHTRGAAVAVLRTGRGSTEWCGVGNIRCRVVSPDGTITTAASGPPGIVGWNMPRPMVRRVSPSPGSTVVLHTDGIDERWIRSPSPFLLRLPAPLLAAALTHAHRIARDDSTVLTLGTRRTHDL</sequence>
<feature type="domain" description="PPM-type phosphatase" evidence="1">
    <location>
        <begin position="139"/>
        <end position="329"/>
    </location>
</feature>
<dbReference type="Pfam" id="PF07228">
    <property type="entry name" value="SpoIIE"/>
    <property type="match status" value="1"/>
</dbReference>
<dbReference type="SMART" id="SM00331">
    <property type="entry name" value="PP2C_SIG"/>
    <property type="match status" value="1"/>
</dbReference>
<gene>
    <name evidence="2" type="ORF">FNQ90_06455</name>
</gene>
<reference evidence="3" key="1">
    <citation type="submission" date="2019-10" db="EMBL/GenBank/DDBJ databases">
        <title>Streptomyces sp. nov., a novel actinobacterium isolated from alkaline environment.</title>
        <authorList>
            <person name="Golinska P."/>
        </authorList>
    </citation>
    <scope>NUCLEOTIDE SEQUENCE [LARGE SCALE GENOMIC DNA]</scope>
    <source>
        <strain evidence="3">DSM 42118</strain>
    </source>
</reference>